<dbReference type="WBParaSite" id="nRc.2.0.1.t31514-RA">
    <property type="protein sequence ID" value="nRc.2.0.1.t31514-RA"/>
    <property type="gene ID" value="nRc.2.0.1.g31514"/>
</dbReference>
<organism evidence="2 3">
    <name type="scientific">Romanomermis culicivorax</name>
    <name type="common">Nematode worm</name>
    <dbReference type="NCBI Taxonomy" id="13658"/>
    <lineage>
        <taxon>Eukaryota</taxon>
        <taxon>Metazoa</taxon>
        <taxon>Ecdysozoa</taxon>
        <taxon>Nematoda</taxon>
        <taxon>Enoplea</taxon>
        <taxon>Dorylaimia</taxon>
        <taxon>Mermithida</taxon>
        <taxon>Mermithoidea</taxon>
        <taxon>Mermithidae</taxon>
        <taxon>Romanomermis</taxon>
    </lineage>
</organism>
<dbReference type="AlphaFoldDB" id="A0A915JZN1"/>
<sequence length="119" mass="13320">MLMHEVMTSPNIAAKLTDETNQIFLPYVKEMVAKSNLNAAQKGYAPGKETPFADFLSQKYKVNQTDNNKPTTLNQNNTTDTVNVVETRAKSRQKLALLPQNDLEVPETPDKEKIVDPSN</sequence>
<dbReference type="Proteomes" id="UP000887565">
    <property type="component" value="Unplaced"/>
</dbReference>
<reference evidence="3" key="1">
    <citation type="submission" date="2022-11" db="UniProtKB">
        <authorList>
            <consortium name="WormBaseParasite"/>
        </authorList>
    </citation>
    <scope>IDENTIFICATION</scope>
</reference>
<proteinExistence type="predicted"/>
<feature type="region of interest" description="Disordered" evidence="1">
    <location>
        <begin position="92"/>
        <end position="119"/>
    </location>
</feature>
<feature type="compositionally biased region" description="Basic and acidic residues" evidence="1">
    <location>
        <begin position="108"/>
        <end position="119"/>
    </location>
</feature>
<keyword evidence="2" id="KW-1185">Reference proteome</keyword>
<evidence type="ECO:0000313" key="3">
    <source>
        <dbReference type="WBParaSite" id="nRc.2.0.1.t31514-RA"/>
    </source>
</evidence>
<accession>A0A915JZN1</accession>
<protein>
    <submittedName>
        <fullName evidence="3">Uncharacterized protein</fullName>
    </submittedName>
</protein>
<evidence type="ECO:0000256" key="1">
    <source>
        <dbReference type="SAM" id="MobiDB-lite"/>
    </source>
</evidence>
<evidence type="ECO:0000313" key="2">
    <source>
        <dbReference type="Proteomes" id="UP000887565"/>
    </source>
</evidence>
<name>A0A915JZN1_ROMCU</name>